<keyword evidence="6" id="KW-1185">Reference proteome</keyword>
<gene>
    <name evidence="5" type="ORF">SAMN05216249_101195</name>
</gene>
<reference evidence="5 6" key="1">
    <citation type="submission" date="2016-10" db="EMBL/GenBank/DDBJ databases">
        <authorList>
            <person name="de Groot N.N."/>
        </authorList>
    </citation>
    <scope>NUCLEOTIDE SEQUENCE [LARGE SCALE GENOMIC DNA]</scope>
    <source>
        <strain evidence="5 6">DSM 5522</strain>
    </source>
</reference>
<dbReference type="InterPro" id="IPR011006">
    <property type="entry name" value="CheY-like_superfamily"/>
</dbReference>
<dbReference type="PANTHER" id="PTHR43228">
    <property type="entry name" value="TWO-COMPONENT RESPONSE REGULATOR"/>
    <property type="match status" value="1"/>
</dbReference>
<dbReference type="InterPro" id="IPR052048">
    <property type="entry name" value="ST_Response_Regulator"/>
</dbReference>
<evidence type="ECO:0000256" key="3">
    <source>
        <dbReference type="PROSITE-ProRule" id="PRU00169"/>
    </source>
</evidence>
<dbReference type="PANTHER" id="PTHR43228:SF1">
    <property type="entry name" value="TWO-COMPONENT RESPONSE REGULATOR ARR22"/>
    <property type="match status" value="1"/>
</dbReference>
<dbReference type="EMBL" id="FOJY01000001">
    <property type="protein sequence ID" value="SFA72060.1"/>
    <property type="molecule type" value="Genomic_DNA"/>
</dbReference>
<evidence type="ECO:0000256" key="2">
    <source>
        <dbReference type="ARBA" id="ARBA00024867"/>
    </source>
</evidence>
<feature type="domain" description="Response regulatory" evidence="4">
    <location>
        <begin position="3"/>
        <end position="119"/>
    </location>
</feature>
<dbReference type="SMART" id="SM00448">
    <property type="entry name" value="REC"/>
    <property type="match status" value="1"/>
</dbReference>
<feature type="modified residue" description="4-aspartylphosphate" evidence="3">
    <location>
        <position position="54"/>
    </location>
</feature>
<dbReference type="SUPFAM" id="SSF52172">
    <property type="entry name" value="CheY-like"/>
    <property type="match status" value="1"/>
</dbReference>
<dbReference type="GO" id="GO:0000160">
    <property type="term" value="P:phosphorelay signal transduction system"/>
    <property type="evidence" value="ECO:0007669"/>
    <property type="project" value="InterPro"/>
</dbReference>
<comment type="function">
    <text evidence="2">May play the central regulatory role in sporulation. It may be an element of the effector pathway responsible for the activation of sporulation genes in response to nutritional stress. Spo0A may act in concert with spo0H (a sigma factor) to control the expression of some genes that are critical to the sporulation process.</text>
</comment>
<evidence type="ECO:0000313" key="6">
    <source>
        <dbReference type="Proteomes" id="UP000198838"/>
    </source>
</evidence>
<dbReference type="OrthoDB" id="9790669at2"/>
<evidence type="ECO:0000256" key="1">
    <source>
        <dbReference type="ARBA" id="ARBA00018672"/>
    </source>
</evidence>
<dbReference type="PROSITE" id="PS50110">
    <property type="entry name" value="RESPONSE_REGULATORY"/>
    <property type="match status" value="1"/>
</dbReference>
<dbReference type="RefSeq" id="WP_092869903.1">
    <property type="nucleotide sequence ID" value="NZ_FOJY01000001.1"/>
</dbReference>
<sequence>MSKILVCDDSILARSQLKDIIKDYDPECEVIEANNGQLAVELFKEHKPDVVFLDIVMPVKDGISAVREMRETDTKAKIIMASSVGNQKHLKEAISAGANDFVQKPLEEEKVREILNLELKGGE</sequence>
<dbReference type="AlphaFoldDB" id="A0A1I0V7M6"/>
<dbReference type="Pfam" id="PF00072">
    <property type="entry name" value="Response_reg"/>
    <property type="match status" value="1"/>
</dbReference>
<organism evidence="5 6">
    <name type="scientific">Acetitomaculum ruminis DSM 5522</name>
    <dbReference type="NCBI Taxonomy" id="1120918"/>
    <lineage>
        <taxon>Bacteria</taxon>
        <taxon>Bacillati</taxon>
        <taxon>Bacillota</taxon>
        <taxon>Clostridia</taxon>
        <taxon>Lachnospirales</taxon>
        <taxon>Lachnospiraceae</taxon>
        <taxon>Acetitomaculum</taxon>
    </lineage>
</organism>
<dbReference type="STRING" id="1120918.SAMN05216249_101195"/>
<evidence type="ECO:0000313" key="5">
    <source>
        <dbReference type="EMBL" id="SFA72060.1"/>
    </source>
</evidence>
<accession>A0A1I0V7M6</accession>
<dbReference type="InterPro" id="IPR001789">
    <property type="entry name" value="Sig_transdc_resp-reg_receiver"/>
</dbReference>
<protein>
    <recommendedName>
        <fullName evidence="1">Stage 0 sporulation protein A homolog</fullName>
    </recommendedName>
</protein>
<dbReference type="Gene3D" id="3.40.50.2300">
    <property type="match status" value="1"/>
</dbReference>
<keyword evidence="3" id="KW-0597">Phosphoprotein</keyword>
<dbReference type="Proteomes" id="UP000198838">
    <property type="component" value="Unassembled WGS sequence"/>
</dbReference>
<name>A0A1I0V7M6_9FIRM</name>
<evidence type="ECO:0000259" key="4">
    <source>
        <dbReference type="PROSITE" id="PS50110"/>
    </source>
</evidence>
<proteinExistence type="predicted"/>